<dbReference type="EMBL" id="CP045871">
    <property type="protein sequence ID" value="QGG80553.1"/>
    <property type="molecule type" value="Genomic_DNA"/>
</dbReference>
<feature type="domain" description="PilZ" evidence="1">
    <location>
        <begin position="7"/>
        <end position="96"/>
    </location>
</feature>
<organism evidence="2 3">
    <name type="scientific">Litorivicinus lipolyticus</name>
    <dbReference type="NCBI Taxonomy" id="418701"/>
    <lineage>
        <taxon>Bacteria</taxon>
        <taxon>Pseudomonadati</taxon>
        <taxon>Pseudomonadota</taxon>
        <taxon>Gammaproteobacteria</taxon>
        <taxon>Oceanospirillales</taxon>
        <taxon>Litorivicinaceae</taxon>
        <taxon>Litorivicinus</taxon>
    </lineage>
</organism>
<name>A0A5Q2QB93_9GAMM</name>
<dbReference type="OrthoDB" id="5290589at2"/>
<gene>
    <name evidence="2" type="ORF">GH975_08205</name>
</gene>
<dbReference type="GO" id="GO:0035438">
    <property type="term" value="F:cyclic-di-GMP binding"/>
    <property type="evidence" value="ECO:0007669"/>
    <property type="project" value="InterPro"/>
</dbReference>
<dbReference type="Proteomes" id="UP000388235">
    <property type="component" value="Chromosome"/>
</dbReference>
<reference evidence="2 3" key="1">
    <citation type="submission" date="2019-11" db="EMBL/GenBank/DDBJ databases">
        <authorList>
            <person name="Khan S.A."/>
            <person name="Jeon C.O."/>
            <person name="Chun B.H."/>
        </authorList>
    </citation>
    <scope>NUCLEOTIDE SEQUENCE [LARGE SCALE GENOMIC DNA]</scope>
    <source>
        <strain evidence="2 3">IMCC 1097</strain>
    </source>
</reference>
<keyword evidence="3" id="KW-1185">Reference proteome</keyword>
<protein>
    <recommendedName>
        <fullName evidence="1">PilZ domain-containing protein</fullName>
    </recommendedName>
</protein>
<evidence type="ECO:0000313" key="2">
    <source>
        <dbReference type="EMBL" id="QGG80553.1"/>
    </source>
</evidence>
<dbReference type="InterPro" id="IPR009875">
    <property type="entry name" value="PilZ_domain"/>
</dbReference>
<accession>A0A5Q2QB93</accession>
<dbReference type="Pfam" id="PF07238">
    <property type="entry name" value="PilZ"/>
    <property type="match status" value="1"/>
</dbReference>
<dbReference type="KEGG" id="llp:GH975_08205"/>
<dbReference type="SUPFAM" id="SSF141371">
    <property type="entry name" value="PilZ domain-like"/>
    <property type="match status" value="1"/>
</dbReference>
<sequence>MLMPISDQRAHNRLNVDVPVTIVTANQDRVIGRCHDLSSHGIHLVSPRPAQIGEQWVVSLEATKRGIVDFVVTAEVSRCDNAADGGYVIGAQVLDIA</sequence>
<evidence type="ECO:0000313" key="3">
    <source>
        <dbReference type="Proteomes" id="UP000388235"/>
    </source>
</evidence>
<proteinExistence type="predicted"/>
<evidence type="ECO:0000259" key="1">
    <source>
        <dbReference type="Pfam" id="PF07238"/>
    </source>
</evidence>
<dbReference type="AlphaFoldDB" id="A0A5Q2QB93"/>
<dbReference type="Gene3D" id="2.40.10.220">
    <property type="entry name" value="predicted glycosyltransferase like domains"/>
    <property type="match status" value="1"/>
</dbReference>